<proteinExistence type="predicted"/>
<evidence type="ECO:0000313" key="1">
    <source>
        <dbReference type="EMBL" id="KAL2505606.1"/>
    </source>
</evidence>
<dbReference type="EMBL" id="JBFOLK010000006">
    <property type="protein sequence ID" value="KAL2505606.1"/>
    <property type="molecule type" value="Genomic_DNA"/>
</dbReference>
<dbReference type="PANTHER" id="PTHR48449">
    <property type="entry name" value="DUF1985 DOMAIN-CONTAINING PROTEIN"/>
    <property type="match status" value="1"/>
</dbReference>
<protein>
    <submittedName>
        <fullName evidence="1">DUF1985 domain-containing protein</fullName>
    </submittedName>
</protein>
<accession>A0ABD1SYQ5</accession>
<sequence>MIAQGCTSTLTPSIEEKLIKNHGKAKKYVADPIDLIRYDVSNGVSRMEYFVDRNFVTESKVSSRSTLMKIDAVYDALDDEHKELFLNSCFGKLYTVRSMQISPKLIHNLLIRRVHLENMDELWFCLRNEQAARFSFFEFTLVTSFKPAFDNEEEDMDEKYKLGLACIYESVLRAKELNTKIDGHILDLVDNLDLFNEYPWGRKIYDLTRHAFMRSWEDQKERYSLWGFPLAVQVWAFEAIPRIAHLFYAQLQERRLPRMSSWNLHLTPESRDITEVLDDPQLHVRCTLHASPDEREEEYVRLFVTSSRREDPILDAYLHEDGTDDAARDEQP</sequence>
<gene>
    <name evidence="1" type="ORF">Adt_21227</name>
</gene>
<name>A0ABD1SYQ5_9LAMI</name>
<comment type="caution">
    <text evidence="1">The sequence shown here is derived from an EMBL/GenBank/DDBJ whole genome shotgun (WGS) entry which is preliminary data.</text>
</comment>
<dbReference type="AlphaFoldDB" id="A0ABD1SYQ5"/>
<keyword evidence="2" id="KW-1185">Reference proteome</keyword>
<evidence type="ECO:0000313" key="2">
    <source>
        <dbReference type="Proteomes" id="UP001604336"/>
    </source>
</evidence>
<dbReference type="PANTHER" id="PTHR48449:SF1">
    <property type="entry name" value="DUF1985 DOMAIN-CONTAINING PROTEIN"/>
    <property type="match status" value="1"/>
</dbReference>
<reference evidence="2" key="1">
    <citation type="submission" date="2024-07" db="EMBL/GenBank/DDBJ databases">
        <title>Two chromosome-level genome assemblies of Korean endemic species Abeliophyllum distichum and Forsythia ovata (Oleaceae).</title>
        <authorList>
            <person name="Jang H."/>
        </authorList>
    </citation>
    <scope>NUCLEOTIDE SEQUENCE [LARGE SCALE GENOMIC DNA]</scope>
</reference>
<organism evidence="1 2">
    <name type="scientific">Abeliophyllum distichum</name>
    <dbReference type="NCBI Taxonomy" id="126358"/>
    <lineage>
        <taxon>Eukaryota</taxon>
        <taxon>Viridiplantae</taxon>
        <taxon>Streptophyta</taxon>
        <taxon>Embryophyta</taxon>
        <taxon>Tracheophyta</taxon>
        <taxon>Spermatophyta</taxon>
        <taxon>Magnoliopsida</taxon>
        <taxon>eudicotyledons</taxon>
        <taxon>Gunneridae</taxon>
        <taxon>Pentapetalae</taxon>
        <taxon>asterids</taxon>
        <taxon>lamiids</taxon>
        <taxon>Lamiales</taxon>
        <taxon>Oleaceae</taxon>
        <taxon>Forsythieae</taxon>
        <taxon>Abeliophyllum</taxon>
    </lineage>
</organism>
<dbReference type="Proteomes" id="UP001604336">
    <property type="component" value="Unassembled WGS sequence"/>
</dbReference>